<dbReference type="EMBL" id="JAHPJJ010000001">
    <property type="protein sequence ID" value="MBU9694349.1"/>
    <property type="molecule type" value="Genomic_DNA"/>
</dbReference>
<feature type="transmembrane region" description="Helical" evidence="3">
    <location>
        <begin position="21"/>
        <end position="42"/>
    </location>
</feature>
<dbReference type="InterPro" id="IPR041558">
    <property type="entry name" value="MucBP_2"/>
</dbReference>
<comment type="caution">
    <text evidence="7">The sequence shown here is derived from an EMBL/GenBank/DDBJ whole genome shotgun (WGS) entry which is preliminary data.</text>
</comment>
<accession>A0ABS6IUM1</accession>
<dbReference type="Pfam" id="PF04650">
    <property type="entry name" value="YSIRK_signal"/>
    <property type="match status" value="1"/>
</dbReference>
<sequence length="649" mass="71423">MKFVKEQQNPVKVKQRFSLRKLKIGTVSVMLGTTFFFMGGAINNVKADTVSQTDQPVQDSNYQEQNNQEQTQNAVKAVQDYLGNNGEVQSDQAVTIDRTIQYQEEGTNKTLHPDANQDVSIVPYYKVGHVTINYIDQTNNQSLGQDGFKGYFGTHVQQSQGENLINTKVNSLGEKGYQYVSDNFNPEFNEGGQLQFTEAAHDFSFNVYFTHGIKTVNTTLPGSQTVEYVDQDGKKLRDNTVTSFTFEKTGRTVDSVTGKVITPGKWKTESHQFGKVKAPEIAGYTPVNEEVDGATITTEQPNKVVRVVYKKNAAEEVTVTIEYIDQDDNNKVLYTDTVSGKPGASIDYEKSNRIKDYLGMGYQYVSDNYPEVANFPQKATTYQVILKHASIPVAPDNPGQPVNPATPVFPTTFALYAASKAKSQVVAEQPTTYYAIVQHGKILAQDLDEQQAKSKLFDVVSPTIPGYRLVDDKQKLIDQMLVDAKSNKHTTITVYYTKNSSIPAQPTTPTETPTTPEQPSTPTEKPTTPQQPTTPVVPETPTSPTTPEETPAPKPGTNETPEVPTDSVKVIPGTPDEQVVPDNQDNSQSLVNKTSWPVQNQGKVPSTNNPTTQSQLPQTGNQRHAGLIGLAVLGALFSLLGFKGKRDSF</sequence>
<keyword evidence="3" id="KW-1133">Transmembrane helix</keyword>
<name>A0ABS6IUM1_9LACO</name>
<evidence type="ECO:0000256" key="3">
    <source>
        <dbReference type="SAM" id="Phobius"/>
    </source>
</evidence>
<keyword evidence="1" id="KW-0732">Signal</keyword>
<keyword evidence="3" id="KW-0812">Transmembrane</keyword>
<evidence type="ECO:0000256" key="2">
    <source>
        <dbReference type="SAM" id="MobiDB-lite"/>
    </source>
</evidence>
<dbReference type="NCBIfam" id="TIGR01168">
    <property type="entry name" value="YSIRK_signal"/>
    <property type="match status" value="1"/>
</dbReference>
<evidence type="ECO:0000256" key="1">
    <source>
        <dbReference type="ARBA" id="ARBA00022729"/>
    </source>
</evidence>
<feature type="transmembrane region" description="Helical" evidence="3">
    <location>
        <begin position="624"/>
        <end position="642"/>
    </location>
</feature>
<evidence type="ECO:0000259" key="4">
    <source>
        <dbReference type="Pfam" id="PF04650"/>
    </source>
</evidence>
<dbReference type="RefSeq" id="WP_216972123.1">
    <property type="nucleotide sequence ID" value="NZ_JAHPJJ010000001.1"/>
</dbReference>
<keyword evidence="3" id="KW-0472">Membrane</keyword>
<feature type="domain" description="Mub B2-like" evidence="6">
    <location>
        <begin position="222"/>
        <end position="312"/>
    </location>
</feature>
<evidence type="ECO:0000313" key="8">
    <source>
        <dbReference type="Proteomes" id="UP001196248"/>
    </source>
</evidence>
<protein>
    <submittedName>
        <fullName evidence="7">YSIRK-type signal peptide-containing protein</fullName>
    </submittedName>
</protein>
<dbReference type="NCBIfam" id="TIGR01167">
    <property type="entry name" value="LPXTG_anchor"/>
    <property type="match status" value="1"/>
</dbReference>
<dbReference type="InterPro" id="IPR041495">
    <property type="entry name" value="Mub_B2"/>
</dbReference>
<evidence type="ECO:0000313" key="7">
    <source>
        <dbReference type="EMBL" id="MBU9694349.1"/>
    </source>
</evidence>
<reference evidence="7 8" key="1">
    <citation type="submission" date="2021-06" db="EMBL/GenBank/DDBJ databases">
        <title>Limosilactobacillus angelus sp. nov., isolated from the human vagina.</title>
        <authorList>
            <person name="Chen Y.-S."/>
        </authorList>
    </citation>
    <scope>NUCLEOTIDE SEQUENCE [LARGE SCALE GENOMIC DNA]</scope>
    <source>
        <strain evidence="7 8">P5L02</strain>
    </source>
</reference>
<dbReference type="Proteomes" id="UP001196248">
    <property type="component" value="Unassembled WGS sequence"/>
</dbReference>
<proteinExistence type="predicted"/>
<dbReference type="InterPro" id="IPR005877">
    <property type="entry name" value="YSIRK_signal_dom"/>
</dbReference>
<feature type="compositionally biased region" description="Polar residues" evidence="2">
    <location>
        <begin position="581"/>
        <end position="619"/>
    </location>
</feature>
<feature type="domain" description="Mucin binding" evidence="5">
    <location>
        <begin position="318"/>
        <end position="388"/>
    </location>
</feature>
<dbReference type="Pfam" id="PF17966">
    <property type="entry name" value="Muc_B2"/>
    <property type="match status" value="1"/>
</dbReference>
<dbReference type="Pfam" id="PF17965">
    <property type="entry name" value="MucBP_2"/>
    <property type="match status" value="2"/>
</dbReference>
<keyword evidence="8" id="KW-1185">Reference proteome</keyword>
<feature type="domain" description="YSIRK Gram-positive signal peptide" evidence="4">
    <location>
        <begin position="14"/>
        <end position="37"/>
    </location>
</feature>
<feature type="domain" description="Mucin binding" evidence="5">
    <location>
        <begin position="129"/>
        <end position="211"/>
    </location>
</feature>
<gene>
    <name evidence="7" type="ORF">KSL82_00165</name>
</gene>
<evidence type="ECO:0000259" key="5">
    <source>
        <dbReference type="Pfam" id="PF17965"/>
    </source>
</evidence>
<evidence type="ECO:0000259" key="6">
    <source>
        <dbReference type="Pfam" id="PF17966"/>
    </source>
</evidence>
<organism evidence="7 8">
    <name type="scientific">Limosilactobacillus portuensis</name>
    <dbReference type="NCBI Taxonomy" id="2742601"/>
    <lineage>
        <taxon>Bacteria</taxon>
        <taxon>Bacillati</taxon>
        <taxon>Bacillota</taxon>
        <taxon>Bacilli</taxon>
        <taxon>Lactobacillales</taxon>
        <taxon>Lactobacillaceae</taxon>
        <taxon>Limosilactobacillus</taxon>
    </lineage>
</organism>
<feature type="region of interest" description="Disordered" evidence="2">
    <location>
        <begin position="500"/>
        <end position="619"/>
    </location>
</feature>
<feature type="compositionally biased region" description="Low complexity" evidence="2">
    <location>
        <begin position="503"/>
        <end position="549"/>
    </location>
</feature>